<name>A0AAW1V8E6_9CUCU</name>
<keyword evidence="3" id="KW-1185">Reference proteome</keyword>
<protein>
    <submittedName>
        <fullName evidence="2">Uncharacterized protein</fullName>
    </submittedName>
</protein>
<keyword evidence="1" id="KW-0175">Coiled coil</keyword>
<dbReference type="EMBL" id="JARQZJ010000121">
    <property type="protein sequence ID" value="KAK9888481.1"/>
    <property type="molecule type" value="Genomic_DNA"/>
</dbReference>
<proteinExistence type="predicted"/>
<gene>
    <name evidence="2" type="ORF">WA026_000732</name>
</gene>
<dbReference type="AlphaFoldDB" id="A0AAW1V8E6"/>
<evidence type="ECO:0000256" key="1">
    <source>
        <dbReference type="SAM" id="Coils"/>
    </source>
</evidence>
<feature type="non-terminal residue" evidence="2">
    <location>
        <position position="186"/>
    </location>
</feature>
<feature type="coiled-coil region" evidence="1">
    <location>
        <begin position="49"/>
        <end position="83"/>
    </location>
</feature>
<accession>A0AAW1V8E6</accession>
<evidence type="ECO:0000313" key="2">
    <source>
        <dbReference type="EMBL" id="KAK9888481.1"/>
    </source>
</evidence>
<dbReference type="Proteomes" id="UP001431783">
    <property type="component" value="Unassembled WGS sequence"/>
</dbReference>
<organism evidence="2 3">
    <name type="scientific">Henosepilachna vigintioctopunctata</name>
    <dbReference type="NCBI Taxonomy" id="420089"/>
    <lineage>
        <taxon>Eukaryota</taxon>
        <taxon>Metazoa</taxon>
        <taxon>Ecdysozoa</taxon>
        <taxon>Arthropoda</taxon>
        <taxon>Hexapoda</taxon>
        <taxon>Insecta</taxon>
        <taxon>Pterygota</taxon>
        <taxon>Neoptera</taxon>
        <taxon>Endopterygota</taxon>
        <taxon>Coleoptera</taxon>
        <taxon>Polyphaga</taxon>
        <taxon>Cucujiformia</taxon>
        <taxon>Coccinelloidea</taxon>
        <taxon>Coccinellidae</taxon>
        <taxon>Epilachninae</taxon>
        <taxon>Epilachnini</taxon>
        <taxon>Henosepilachna</taxon>
    </lineage>
</organism>
<comment type="caution">
    <text evidence="2">The sequence shown here is derived from an EMBL/GenBank/DDBJ whole genome shotgun (WGS) entry which is preliminary data.</text>
</comment>
<sequence>MSESENVVKSEVKSFIDKRLNTSREAELLQSFVRVNVDDTDDASESENRLEAHLEKQKAQAALEKLEEEKARKQAQLEEHLKLQDIDQEIKKKGKKRRKRFSGLKHEELYCDKDRAAAVNMGSRDIKQSLKLKRKEDRCKALQMPEETEPSTFLAWGNYEMHKGDLKIAVDFISKVRITFYFTCRQ</sequence>
<evidence type="ECO:0000313" key="3">
    <source>
        <dbReference type="Proteomes" id="UP001431783"/>
    </source>
</evidence>
<reference evidence="2 3" key="1">
    <citation type="submission" date="2023-03" db="EMBL/GenBank/DDBJ databases">
        <title>Genome insight into feeding habits of ladybird beetles.</title>
        <authorList>
            <person name="Li H.-S."/>
            <person name="Huang Y.-H."/>
            <person name="Pang H."/>
        </authorList>
    </citation>
    <scope>NUCLEOTIDE SEQUENCE [LARGE SCALE GENOMIC DNA]</scope>
    <source>
        <strain evidence="2">SYSU_2023b</strain>
        <tissue evidence="2">Whole body</tissue>
    </source>
</reference>